<organism evidence="1 2">
    <name type="scientific">Pochonia chlamydosporia 170</name>
    <dbReference type="NCBI Taxonomy" id="1380566"/>
    <lineage>
        <taxon>Eukaryota</taxon>
        <taxon>Fungi</taxon>
        <taxon>Dikarya</taxon>
        <taxon>Ascomycota</taxon>
        <taxon>Pezizomycotina</taxon>
        <taxon>Sordariomycetes</taxon>
        <taxon>Hypocreomycetidae</taxon>
        <taxon>Hypocreales</taxon>
        <taxon>Clavicipitaceae</taxon>
        <taxon>Pochonia</taxon>
    </lineage>
</organism>
<dbReference type="AlphaFoldDB" id="A0A219ARB4"/>
<comment type="caution">
    <text evidence="1">The sequence shown here is derived from an EMBL/GenBank/DDBJ whole genome shotgun (WGS) entry which is preliminary data.</text>
</comment>
<accession>A0A219ARB4</accession>
<evidence type="ECO:0000313" key="1">
    <source>
        <dbReference type="EMBL" id="OWT43306.1"/>
    </source>
</evidence>
<dbReference type="Proteomes" id="UP000078397">
    <property type="component" value="Unassembled WGS sequence"/>
</dbReference>
<dbReference type="KEGG" id="pchm:VFPPC_17531"/>
<protein>
    <submittedName>
        <fullName evidence="1">Uncharacterized protein</fullName>
    </submittedName>
</protein>
<proteinExistence type="predicted"/>
<evidence type="ECO:0000313" key="2">
    <source>
        <dbReference type="Proteomes" id="UP000078397"/>
    </source>
</evidence>
<keyword evidence="2" id="KW-1185">Reference proteome</keyword>
<dbReference type="RefSeq" id="XP_022285742.1">
    <property type="nucleotide sequence ID" value="XM_022429231.1"/>
</dbReference>
<sequence>MAELAQTLAIRLCYSRLGQDKSAFAVLDWRSSFSLCSLPLLFDSLSAFGEPANDATLYKIQYKNRIRPQVGLWIRVGPLRELVVHGKGTKSYPERTNRTNTSFIHVLAWAW</sequence>
<dbReference type="GeneID" id="33936483"/>
<dbReference type="EMBL" id="LSBJ02000002">
    <property type="protein sequence ID" value="OWT43306.1"/>
    <property type="molecule type" value="Genomic_DNA"/>
</dbReference>
<reference evidence="1 2" key="1">
    <citation type="journal article" date="2016" name="PLoS Pathog.">
        <title>Biosynthesis of antibiotic leucinostatins in bio-control fungus Purpureocillium lilacinum and their inhibition on phytophthora revealed by genome mining.</title>
        <authorList>
            <person name="Wang G."/>
            <person name="Liu Z."/>
            <person name="Lin R."/>
            <person name="Li E."/>
            <person name="Mao Z."/>
            <person name="Ling J."/>
            <person name="Yang Y."/>
            <person name="Yin W.B."/>
            <person name="Xie B."/>
        </authorList>
    </citation>
    <scope>NUCLEOTIDE SEQUENCE [LARGE SCALE GENOMIC DNA]</scope>
    <source>
        <strain evidence="1">170</strain>
    </source>
</reference>
<name>A0A219ARB4_METCM</name>
<gene>
    <name evidence="1" type="ORF">VFPPC_17531</name>
</gene>